<keyword evidence="1" id="KW-0732">Signal</keyword>
<feature type="signal peptide" evidence="1">
    <location>
        <begin position="1"/>
        <end position="16"/>
    </location>
</feature>
<reference evidence="3" key="1">
    <citation type="journal article" date="2019" name="Int. J. Syst. Evol. Microbiol.">
        <title>Halobacteriovorax valvorus sp. nov., a novel prokaryotic predator isolated from coastal seawater of China.</title>
        <authorList>
            <person name="Chen M.-X."/>
        </authorList>
    </citation>
    <scope>NUCLEOTIDE SEQUENCE [LARGE SCALE GENOMIC DNA]</scope>
    <source>
        <strain evidence="3">BL9</strain>
    </source>
</reference>
<protein>
    <submittedName>
        <fullName evidence="2">Uncharacterized protein</fullName>
    </submittedName>
</protein>
<proteinExistence type="predicted"/>
<accession>A0ABY0II22</accession>
<sequence>MKKLILLMLVTSSIFANTLSEKQESEVLTAIDNICGDTWCEGDFNFSFNLFVCDENTNSCVLQADLIVYDYSGEVETEKRFPQSCIVKGYTNFNQMVEESRWGYDLQWPFYEAVTDCVTEMEEAVYQVWE</sequence>
<organism evidence="2 3">
    <name type="scientific">Halobacteriovorax vibrionivorans</name>
    <dbReference type="NCBI Taxonomy" id="2152716"/>
    <lineage>
        <taxon>Bacteria</taxon>
        <taxon>Pseudomonadati</taxon>
        <taxon>Bdellovibrionota</taxon>
        <taxon>Bacteriovoracia</taxon>
        <taxon>Bacteriovoracales</taxon>
        <taxon>Halobacteriovoraceae</taxon>
        <taxon>Halobacteriovorax</taxon>
    </lineage>
</organism>
<dbReference type="RefSeq" id="WP_114705202.1">
    <property type="nucleotide sequence ID" value="NZ_QDKL01000001.1"/>
</dbReference>
<gene>
    <name evidence="2" type="ORF">DAY19_00390</name>
</gene>
<evidence type="ECO:0000313" key="2">
    <source>
        <dbReference type="EMBL" id="RZF22257.1"/>
    </source>
</evidence>
<keyword evidence="3" id="KW-1185">Reference proteome</keyword>
<evidence type="ECO:0000313" key="3">
    <source>
        <dbReference type="Proteomes" id="UP000443582"/>
    </source>
</evidence>
<evidence type="ECO:0000256" key="1">
    <source>
        <dbReference type="SAM" id="SignalP"/>
    </source>
</evidence>
<dbReference type="EMBL" id="QDKL01000001">
    <property type="protein sequence ID" value="RZF22257.1"/>
    <property type="molecule type" value="Genomic_DNA"/>
</dbReference>
<feature type="chain" id="PRO_5045699142" evidence="1">
    <location>
        <begin position="17"/>
        <end position="130"/>
    </location>
</feature>
<comment type="caution">
    <text evidence="2">The sequence shown here is derived from an EMBL/GenBank/DDBJ whole genome shotgun (WGS) entry which is preliminary data.</text>
</comment>
<dbReference type="Proteomes" id="UP000443582">
    <property type="component" value="Unassembled WGS sequence"/>
</dbReference>
<name>A0ABY0II22_9BACT</name>